<dbReference type="EMBL" id="MT142766">
    <property type="protein sequence ID" value="QJA88271.1"/>
    <property type="molecule type" value="Genomic_DNA"/>
</dbReference>
<sequence length="360" mass="41385">MPEAQFEFTATADYAYQQTVNRNVAGSRLSDRLWKLNHQNIKDVNDVIAASIRNGRDLVSAAKELLNLRPSDFVGGPDALIHVKIPKYIRDLEDAARRARALSDSSILTQTIKKYRRYIDSLTRAGEPHYQHLGMRGASRMLVKRLQSQNQEVYEKAVEKWVKRKAAYHARLVMRNETNEAHWRALVAQAQDKPYVTAMKWNFGSHPEYDICDEIKSADLFGLGPGVYPKDQVPDRPHPACNCFLSQVMDDDYFKNYTPPQDVLERVRADPRFPEFKSWATGWLKKIGAGEVAPVIAPKAVTPEPILTPEEEAHFIQDVTSWKPGYVFKWRNLDGKITHVKTEQELQKLIDKDRMRLKKK</sequence>
<protein>
    <submittedName>
        <fullName evidence="1">Putative capsid assembly protein</fullName>
    </submittedName>
</protein>
<organism evidence="1">
    <name type="scientific">viral metagenome</name>
    <dbReference type="NCBI Taxonomy" id="1070528"/>
    <lineage>
        <taxon>unclassified sequences</taxon>
        <taxon>metagenomes</taxon>
        <taxon>organismal metagenomes</taxon>
    </lineage>
</organism>
<accession>A0A6M3L3V4</accession>
<dbReference type="AlphaFoldDB" id="A0A6M3L3V4"/>
<evidence type="ECO:0000313" key="1">
    <source>
        <dbReference type="EMBL" id="QJA88271.1"/>
    </source>
</evidence>
<reference evidence="1" key="1">
    <citation type="submission" date="2020-03" db="EMBL/GenBank/DDBJ databases">
        <title>The deep terrestrial virosphere.</title>
        <authorList>
            <person name="Holmfeldt K."/>
            <person name="Nilsson E."/>
            <person name="Simone D."/>
            <person name="Lopez-Fernandez M."/>
            <person name="Wu X."/>
            <person name="de Brujin I."/>
            <person name="Lundin D."/>
            <person name="Andersson A."/>
            <person name="Bertilsson S."/>
            <person name="Dopson M."/>
        </authorList>
    </citation>
    <scope>NUCLEOTIDE SEQUENCE</scope>
    <source>
        <strain evidence="1">MM415B02792</strain>
    </source>
</reference>
<gene>
    <name evidence="1" type="ORF">MM415B02792_0011</name>
</gene>
<proteinExistence type="predicted"/>
<name>A0A6M3L3V4_9ZZZZ</name>